<evidence type="ECO:0000259" key="8">
    <source>
        <dbReference type="Pfam" id="PF01757"/>
    </source>
</evidence>
<feature type="transmembrane region" description="Helical" evidence="7">
    <location>
        <begin position="134"/>
        <end position="156"/>
    </location>
</feature>
<dbReference type="Proteomes" id="UP000641514">
    <property type="component" value="Unassembled WGS sequence"/>
</dbReference>
<feature type="domain" description="Acyltransferase 3" evidence="8">
    <location>
        <begin position="22"/>
        <end position="324"/>
    </location>
</feature>
<dbReference type="EMBL" id="BMJH01000001">
    <property type="protein sequence ID" value="GGC63551.1"/>
    <property type="molecule type" value="Genomic_DNA"/>
</dbReference>
<gene>
    <name evidence="9" type="ORF">GCM10011410_15020</name>
</gene>
<evidence type="ECO:0000256" key="2">
    <source>
        <dbReference type="ARBA" id="ARBA00007400"/>
    </source>
</evidence>
<feature type="transmembrane region" description="Helical" evidence="7">
    <location>
        <begin position="187"/>
        <end position="205"/>
    </location>
</feature>
<keyword evidence="5 7" id="KW-1133">Transmembrane helix</keyword>
<keyword evidence="6 7" id="KW-0472">Membrane</keyword>
<name>A0A916U8Y4_9ACTN</name>
<comment type="similarity">
    <text evidence="2">Belongs to the acyltransferase 3 family.</text>
</comment>
<dbReference type="GO" id="GO:0005886">
    <property type="term" value="C:plasma membrane"/>
    <property type="evidence" value="ECO:0007669"/>
    <property type="project" value="UniProtKB-SubCell"/>
</dbReference>
<dbReference type="RefSeq" id="WP_229675813.1">
    <property type="nucleotide sequence ID" value="NZ_BMJH01000001.1"/>
</dbReference>
<keyword evidence="9" id="KW-0808">Transferase</keyword>
<dbReference type="PANTHER" id="PTHR40074:SF4">
    <property type="entry name" value="INNER MEMBRANE PROTEIN YCFT"/>
    <property type="match status" value="1"/>
</dbReference>
<reference evidence="9" key="2">
    <citation type="submission" date="2020-09" db="EMBL/GenBank/DDBJ databases">
        <authorList>
            <person name="Sun Q."/>
            <person name="Zhou Y."/>
        </authorList>
    </citation>
    <scope>NUCLEOTIDE SEQUENCE</scope>
    <source>
        <strain evidence="9">CGMCC 1.15478</strain>
    </source>
</reference>
<feature type="transmembrane region" description="Helical" evidence="7">
    <location>
        <begin position="26"/>
        <end position="46"/>
    </location>
</feature>
<evidence type="ECO:0000313" key="10">
    <source>
        <dbReference type="Proteomes" id="UP000641514"/>
    </source>
</evidence>
<keyword evidence="10" id="KW-1185">Reference proteome</keyword>
<feature type="transmembrane region" description="Helical" evidence="7">
    <location>
        <begin position="306"/>
        <end position="328"/>
    </location>
</feature>
<dbReference type="AlphaFoldDB" id="A0A916U8Y4"/>
<feature type="transmembrane region" description="Helical" evidence="7">
    <location>
        <begin position="66"/>
        <end position="85"/>
    </location>
</feature>
<keyword evidence="3" id="KW-1003">Cell membrane</keyword>
<protein>
    <submittedName>
        <fullName evidence="9">Acyltransferase</fullName>
    </submittedName>
</protein>
<feature type="transmembrane region" description="Helical" evidence="7">
    <location>
        <begin position="217"/>
        <end position="236"/>
    </location>
</feature>
<dbReference type="InterPro" id="IPR002656">
    <property type="entry name" value="Acyl_transf_3_dom"/>
</dbReference>
<proteinExistence type="inferred from homology"/>
<evidence type="ECO:0000256" key="5">
    <source>
        <dbReference type="ARBA" id="ARBA00022989"/>
    </source>
</evidence>
<evidence type="ECO:0000256" key="1">
    <source>
        <dbReference type="ARBA" id="ARBA00004651"/>
    </source>
</evidence>
<sequence length="377" mass="41643">MKPSTATHQLTPTPAKGKPRVEWVDLAKGLTITLVVLLHAVGMLVRKDLSPDFWRDINAFLQPIRMPLFFVASGLFAQGMLAMSWTTMLRSRVAHLAYLYVVWLMMFFIAHNLLPSEVRHGGYAKFENVIRGLWMPSSALWFIYGLAVFAIVAKLIYKLPLSVQFSFAIVLSIAAYGRYGVFSDVGFGWRNLGMYFVYFLLAVHARPLIVKFSQLSNIWRIGIALGIYAAVYFPIVKFAVFDARELRLIVTTVGLGLGVLVATWLVGSHLGNIFQSIGTRTLPVYVMMDILIAIVVYGLLQVPMLTGLPGVGIVLPLVVTAAVVALALQGHSLLLKARMNFLFELHPRIRGVAPKPESAPRPVAVVAQPVAKEVGKV</sequence>
<dbReference type="Pfam" id="PF01757">
    <property type="entry name" value="Acyl_transf_3"/>
    <property type="match status" value="1"/>
</dbReference>
<feature type="transmembrane region" description="Helical" evidence="7">
    <location>
        <begin position="282"/>
        <end position="300"/>
    </location>
</feature>
<comment type="subcellular location">
    <subcellularLocation>
        <location evidence="1">Cell membrane</location>
        <topology evidence="1">Multi-pass membrane protein</topology>
    </subcellularLocation>
</comment>
<evidence type="ECO:0000313" key="9">
    <source>
        <dbReference type="EMBL" id="GGC63551.1"/>
    </source>
</evidence>
<dbReference type="GO" id="GO:0009246">
    <property type="term" value="P:enterobacterial common antigen biosynthetic process"/>
    <property type="evidence" value="ECO:0007669"/>
    <property type="project" value="TreeGrafter"/>
</dbReference>
<keyword evidence="9" id="KW-0012">Acyltransferase</keyword>
<reference evidence="9" key="1">
    <citation type="journal article" date="2014" name="Int. J. Syst. Evol. Microbiol.">
        <title>Complete genome sequence of Corynebacterium casei LMG S-19264T (=DSM 44701T), isolated from a smear-ripened cheese.</title>
        <authorList>
            <consortium name="US DOE Joint Genome Institute (JGI-PGF)"/>
            <person name="Walter F."/>
            <person name="Albersmeier A."/>
            <person name="Kalinowski J."/>
            <person name="Ruckert C."/>
        </authorList>
    </citation>
    <scope>NUCLEOTIDE SEQUENCE</scope>
    <source>
        <strain evidence="9">CGMCC 1.15478</strain>
    </source>
</reference>
<organism evidence="9 10">
    <name type="scientific">Hoyosella rhizosphaerae</name>
    <dbReference type="NCBI Taxonomy" id="1755582"/>
    <lineage>
        <taxon>Bacteria</taxon>
        <taxon>Bacillati</taxon>
        <taxon>Actinomycetota</taxon>
        <taxon>Actinomycetes</taxon>
        <taxon>Mycobacteriales</taxon>
        <taxon>Hoyosellaceae</taxon>
        <taxon>Hoyosella</taxon>
    </lineage>
</organism>
<feature type="transmembrane region" description="Helical" evidence="7">
    <location>
        <begin position="163"/>
        <end position="181"/>
    </location>
</feature>
<keyword evidence="4 7" id="KW-0812">Transmembrane</keyword>
<evidence type="ECO:0000256" key="3">
    <source>
        <dbReference type="ARBA" id="ARBA00022475"/>
    </source>
</evidence>
<dbReference type="PANTHER" id="PTHR40074">
    <property type="entry name" value="O-ACETYLTRANSFERASE WECH"/>
    <property type="match status" value="1"/>
</dbReference>
<dbReference type="GO" id="GO:0016413">
    <property type="term" value="F:O-acetyltransferase activity"/>
    <property type="evidence" value="ECO:0007669"/>
    <property type="project" value="TreeGrafter"/>
</dbReference>
<evidence type="ECO:0000256" key="6">
    <source>
        <dbReference type="ARBA" id="ARBA00023136"/>
    </source>
</evidence>
<evidence type="ECO:0000256" key="7">
    <source>
        <dbReference type="SAM" id="Phobius"/>
    </source>
</evidence>
<accession>A0A916U8Y4</accession>
<evidence type="ECO:0000256" key="4">
    <source>
        <dbReference type="ARBA" id="ARBA00022692"/>
    </source>
</evidence>
<feature type="transmembrane region" description="Helical" evidence="7">
    <location>
        <begin position="97"/>
        <end position="114"/>
    </location>
</feature>
<comment type="caution">
    <text evidence="9">The sequence shown here is derived from an EMBL/GenBank/DDBJ whole genome shotgun (WGS) entry which is preliminary data.</text>
</comment>
<feature type="transmembrane region" description="Helical" evidence="7">
    <location>
        <begin position="248"/>
        <end position="270"/>
    </location>
</feature>